<evidence type="ECO:0000259" key="2">
    <source>
        <dbReference type="SMART" id="SM00245"/>
    </source>
</evidence>
<organism evidence="3 4">
    <name type="scientific">Sphingomonas cavernae</name>
    <dbReference type="NCBI Taxonomy" id="2320861"/>
    <lineage>
        <taxon>Bacteria</taxon>
        <taxon>Pseudomonadati</taxon>
        <taxon>Pseudomonadota</taxon>
        <taxon>Alphaproteobacteria</taxon>
        <taxon>Sphingomonadales</taxon>
        <taxon>Sphingomonadaceae</taxon>
        <taxon>Sphingomonas</taxon>
    </lineage>
</organism>
<accession>A0A418WRI9</accession>
<sequence length="371" mass="39037">MPMRFALPFALSVAALSSGALFAQAETAKAEAPSPVPTASEARALAEEFARKLEDNFVFPETGKRYAAALRVKAAAGGYDKTISREALAEMMTADVQAIAPDGHLRVFASPPDLSRPAVQPGSTPPSAVEKARWVAPGVAFIRFNGFPGSEESVAASRQFVRDYATAKTLIIDVRTHRGGGLDEMDVMFPLLFAQSTQLVAMETRAAVVAAGNEPLDDRATLKRVASAPEVVRQDHWALAASPASPLASAKIYVLTSGGSASAAEHFALTMKRTHRATLIGQPTAGAGHYGGMVPLPSGFTAFIPVGRTYDPDTGQGWEGPGVAPDVEVPAEQALVEALKRAGIASADAERLSAELAPQGRMHRRVRAASR</sequence>
<dbReference type="PANTHER" id="PTHR11261">
    <property type="entry name" value="INTERPHOTORECEPTOR RETINOID-BINDING PROTEIN"/>
    <property type="match status" value="1"/>
</dbReference>
<dbReference type="EMBL" id="QYUM01000002">
    <property type="protein sequence ID" value="RJF93880.1"/>
    <property type="molecule type" value="Genomic_DNA"/>
</dbReference>
<feature type="signal peptide" evidence="1">
    <location>
        <begin position="1"/>
        <end position="25"/>
    </location>
</feature>
<protein>
    <recommendedName>
        <fullName evidence="2">Tail specific protease domain-containing protein</fullName>
    </recommendedName>
</protein>
<dbReference type="Pfam" id="PF11918">
    <property type="entry name" value="Peptidase_S41_N"/>
    <property type="match status" value="1"/>
</dbReference>
<dbReference type="InterPro" id="IPR005151">
    <property type="entry name" value="Tail-specific_protease"/>
</dbReference>
<keyword evidence="1" id="KW-0732">Signal</keyword>
<dbReference type="InterPro" id="IPR029045">
    <property type="entry name" value="ClpP/crotonase-like_dom_sf"/>
</dbReference>
<evidence type="ECO:0000313" key="3">
    <source>
        <dbReference type="EMBL" id="RJF93880.1"/>
    </source>
</evidence>
<keyword evidence="4" id="KW-1185">Reference proteome</keyword>
<name>A0A418WRI9_9SPHN</name>
<dbReference type="SUPFAM" id="SSF52096">
    <property type="entry name" value="ClpP/crotonase"/>
    <property type="match status" value="1"/>
</dbReference>
<dbReference type="Proteomes" id="UP000286100">
    <property type="component" value="Unassembled WGS sequence"/>
</dbReference>
<dbReference type="GO" id="GO:0008236">
    <property type="term" value="F:serine-type peptidase activity"/>
    <property type="evidence" value="ECO:0007669"/>
    <property type="project" value="InterPro"/>
</dbReference>
<reference evidence="3 4" key="1">
    <citation type="submission" date="2018-09" db="EMBL/GenBank/DDBJ databases">
        <authorList>
            <person name="Zhu H."/>
        </authorList>
    </citation>
    <scope>NUCLEOTIDE SEQUENCE [LARGE SCALE GENOMIC DNA]</scope>
    <source>
        <strain evidence="3 4">K2R01-6</strain>
    </source>
</reference>
<gene>
    <name evidence="3" type="ORF">D3876_06245</name>
</gene>
<dbReference type="OrthoDB" id="9758793at2"/>
<dbReference type="GO" id="GO:0006508">
    <property type="term" value="P:proteolysis"/>
    <property type="evidence" value="ECO:0007669"/>
    <property type="project" value="InterPro"/>
</dbReference>
<dbReference type="AlphaFoldDB" id="A0A418WRI9"/>
<evidence type="ECO:0000256" key="1">
    <source>
        <dbReference type="SAM" id="SignalP"/>
    </source>
</evidence>
<dbReference type="Gene3D" id="3.90.226.10">
    <property type="entry name" value="2-enoyl-CoA Hydratase, Chain A, domain 1"/>
    <property type="match status" value="1"/>
</dbReference>
<dbReference type="SMART" id="SM00245">
    <property type="entry name" value="TSPc"/>
    <property type="match status" value="1"/>
</dbReference>
<dbReference type="CDD" id="cd07563">
    <property type="entry name" value="Peptidase_S41_IRBP"/>
    <property type="match status" value="1"/>
</dbReference>
<feature type="domain" description="Tail specific protease" evidence="2">
    <location>
        <begin position="111"/>
        <end position="330"/>
    </location>
</feature>
<dbReference type="Gene3D" id="3.30.750.44">
    <property type="match status" value="1"/>
</dbReference>
<feature type="chain" id="PRO_5019025310" description="Tail specific protease domain-containing protein" evidence="1">
    <location>
        <begin position="26"/>
        <end position="371"/>
    </location>
</feature>
<dbReference type="Pfam" id="PF03572">
    <property type="entry name" value="Peptidase_S41"/>
    <property type="match status" value="1"/>
</dbReference>
<proteinExistence type="predicted"/>
<dbReference type="PANTHER" id="PTHR11261:SF3">
    <property type="entry name" value="RETINOL-BINDING PROTEIN 3"/>
    <property type="match status" value="1"/>
</dbReference>
<evidence type="ECO:0000313" key="4">
    <source>
        <dbReference type="Proteomes" id="UP000286100"/>
    </source>
</evidence>
<comment type="caution">
    <text evidence="3">The sequence shown here is derived from an EMBL/GenBank/DDBJ whole genome shotgun (WGS) entry which is preliminary data.</text>
</comment>